<evidence type="ECO:0000256" key="3">
    <source>
        <dbReference type="ARBA" id="ARBA00005175"/>
    </source>
</evidence>
<keyword evidence="5" id="KW-1003">Cell membrane</keyword>
<dbReference type="UniPathway" id="UPA00230"/>
<feature type="region of interest" description="Disordered" evidence="22">
    <location>
        <begin position="553"/>
        <end position="610"/>
    </location>
</feature>
<dbReference type="InterPro" id="IPR037607">
    <property type="entry name" value="DGK"/>
</dbReference>
<evidence type="ECO:0000313" key="26">
    <source>
        <dbReference type="Ensembl" id="ENSATEP00000022160.2"/>
    </source>
</evidence>
<dbReference type="Pfam" id="PF22944">
    <property type="entry name" value="DGKD_4H"/>
    <property type="match status" value="1"/>
</dbReference>
<accession>A0A3Q1IP21</accession>
<proteinExistence type="inferred from homology"/>
<dbReference type="Gene3D" id="2.60.200.40">
    <property type="match status" value="1"/>
</dbReference>
<dbReference type="PROSITE" id="PS50003">
    <property type="entry name" value="PH_DOMAIN"/>
    <property type="match status" value="1"/>
</dbReference>
<dbReference type="Pfam" id="PF00781">
    <property type="entry name" value="DAGK_cat"/>
    <property type="match status" value="1"/>
</dbReference>
<evidence type="ECO:0000256" key="11">
    <source>
        <dbReference type="ARBA" id="ARBA00022741"/>
    </source>
</evidence>
<evidence type="ECO:0000256" key="20">
    <source>
        <dbReference type="ARBA" id="ARBA00060536"/>
    </source>
</evidence>
<sequence length="1148" mass="127683">MEDVYSYTRSPAWEELPEKGPASAAGIHAHVVGAVAGSGAADESSDSEAEQEGPQKLIRKVSTSGQIRSKTSIKEGLLLKQTSSFQRWKKRYFKLRGRTLYYAKDAKSLIFDEVDLSDASVAESSTKNVNNSFTVITPFRRLILCAENRKEMEDWISSLKSVQSREHYETAQFNVEHFSGMHNWYACSHARPTFCNVCKDSLSGVTSHGLSCEVCKFKAHKRCAVRATNNCKWTTLASIGKDIIEDEDGIAMPHQWLEGNLPVSAKCAVCDKTCGSVLRLQDWRCLWCKAMVHTACMDLYPRKCPLGQCKVSIIPPTALNSIDSDGFWKATCPPSCASPLLVFVNSKSGDNQGVKFLRRFKQLLNPAQVFDLVNGGPHLGLRLFQKFDNFRILVCGGDGSVGWVLSEIDKLNLHKQCQLGVLPLGTGNDLARVLGWGPSCDDDAQLPQILEKLERASTKMLDRWSIMTYEIKIPPKHSCPTTPEGFHISTYEDSVAAHLTKILNSEQHSVVISSAKTQCNAKPVFDLSLLCAHQCAILNEKLDSLLQTLNTEGQALPPLPHSTPPIVEEEQEEEEEEEEEASEESLTELKEKLEEEETEKGGGGSPHRLFKSREQLMLRANSLKKAVRQIIEQAERGTDEDTRESPCSPTERRVSRSTQSYGSFTITPFTTSKENLPVLNTRIICPGLRAGLAASIAGSSIISKMLLANIDPFGATPFIDPDLDSLEGYMEKCVMNNYFGIGLDAKISLEFNNKREEHPEKCRSRTKNMMWYGVLGTKELLQRTYKNLEQKVQLECDGQYIPLPSLQGIAVLNIPSYAGGTNFWGGTKEDDIFCAPSFDDKILEVVAVFGSMQMAVSRVIKLQHHRIAQCRTVKITILGDEGVPIQVDGEAWIQPPGVIKIQHKNRAQMLTRDRAFENTLKSWEDKLKYDKPPLRPHLYPQQSVDLATEEEAALVQMCARAAEELITRICEAAKTNGLLEQELAHAVNAASHAINKTHPKFPESLTRNTAIEVASTVKALYNETESLLLGRVSLQLDPPEEEQLSNALQSVELELGKLGEIPWLYHILQPNDEEDHTLGYGKRNSRSSMFRIVPKFKKEKAGKKTSPQSGRAVPTFPSVVNMKHGLTEFKSAVRVCPVCCGVLTRSTV</sequence>
<feature type="region of interest" description="Disordered" evidence="22">
    <location>
        <begin position="633"/>
        <end position="658"/>
    </location>
</feature>
<evidence type="ECO:0000259" key="23">
    <source>
        <dbReference type="PROSITE" id="PS50003"/>
    </source>
</evidence>
<evidence type="ECO:0000256" key="19">
    <source>
        <dbReference type="ARBA" id="ARBA00023411"/>
    </source>
</evidence>
<evidence type="ECO:0000256" key="5">
    <source>
        <dbReference type="ARBA" id="ARBA00022475"/>
    </source>
</evidence>
<dbReference type="Gene3D" id="3.40.50.10330">
    <property type="entry name" value="Probable inorganic polyphosphate/atp-NAD kinase, domain 1"/>
    <property type="match status" value="1"/>
</dbReference>
<keyword evidence="14" id="KW-0862">Zinc</keyword>
<feature type="domain" description="DAGKc" evidence="25">
    <location>
        <begin position="335"/>
        <end position="470"/>
    </location>
</feature>
<dbReference type="InterPro" id="IPR002219">
    <property type="entry name" value="PKC_DAG/PE"/>
</dbReference>
<keyword evidence="17" id="KW-0472">Membrane</keyword>
<dbReference type="InterPro" id="IPR016064">
    <property type="entry name" value="NAD/diacylglycerol_kinase_sf"/>
</dbReference>
<evidence type="ECO:0000256" key="2">
    <source>
        <dbReference type="ARBA" id="ARBA00004496"/>
    </source>
</evidence>
<dbReference type="InterPro" id="IPR046349">
    <property type="entry name" value="C1-like_sf"/>
</dbReference>
<evidence type="ECO:0000256" key="12">
    <source>
        <dbReference type="ARBA" id="ARBA00022771"/>
    </source>
</evidence>
<comment type="pathway">
    <text evidence="20">Glycerolipid metabolism.</text>
</comment>
<comment type="subcellular location">
    <subcellularLocation>
        <location evidence="1">Cell membrane</location>
    </subcellularLocation>
    <subcellularLocation>
        <location evidence="2">Cytoplasm</location>
    </subcellularLocation>
</comment>
<dbReference type="SUPFAM" id="SSF57889">
    <property type="entry name" value="Cysteine-rich domain"/>
    <property type="match status" value="2"/>
</dbReference>
<dbReference type="PANTHER" id="PTHR11255">
    <property type="entry name" value="DIACYLGLYCEROL KINASE"/>
    <property type="match status" value="1"/>
</dbReference>
<evidence type="ECO:0000256" key="22">
    <source>
        <dbReference type="SAM" id="MobiDB-lite"/>
    </source>
</evidence>
<evidence type="ECO:0000313" key="27">
    <source>
        <dbReference type="Proteomes" id="UP000265040"/>
    </source>
</evidence>
<keyword evidence="13 21" id="KW-0418">Kinase</keyword>
<dbReference type="GO" id="GO:0005886">
    <property type="term" value="C:plasma membrane"/>
    <property type="evidence" value="ECO:0007669"/>
    <property type="project" value="UniProtKB-SubCell"/>
</dbReference>
<dbReference type="InterPro" id="IPR047480">
    <property type="entry name" value="C1_DGKeta_rpt2"/>
</dbReference>
<gene>
    <name evidence="26" type="primary">DGKH</name>
</gene>
<evidence type="ECO:0000256" key="6">
    <source>
        <dbReference type="ARBA" id="ARBA00022490"/>
    </source>
</evidence>
<evidence type="ECO:0000256" key="10">
    <source>
        <dbReference type="ARBA" id="ARBA00022737"/>
    </source>
</evidence>
<keyword evidence="27" id="KW-1185">Reference proteome</keyword>
<dbReference type="Proteomes" id="UP000265040">
    <property type="component" value="Chromosome 21"/>
</dbReference>
<dbReference type="FunFam" id="3.30.60.20:FF:000002">
    <property type="entry name" value="Diacylglycerol kinase"/>
    <property type="match status" value="1"/>
</dbReference>
<dbReference type="SUPFAM" id="SSF50729">
    <property type="entry name" value="PH domain-like"/>
    <property type="match status" value="1"/>
</dbReference>
<evidence type="ECO:0000259" key="24">
    <source>
        <dbReference type="PROSITE" id="PS50081"/>
    </source>
</evidence>
<comment type="pathway">
    <text evidence="3">Lipid metabolism; glycerolipid metabolism.</text>
</comment>
<evidence type="ECO:0000256" key="17">
    <source>
        <dbReference type="ARBA" id="ARBA00023136"/>
    </source>
</evidence>
<comment type="similarity">
    <text evidence="4 21">Belongs to the eukaryotic diacylglycerol kinase family.</text>
</comment>
<keyword evidence="10" id="KW-0677">Repeat</keyword>
<dbReference type="Gene3D" id="3.30.60.20">
    <property type="match status" value="2"/>
</dbReference>
<dbReference type="PROSITE" id="PS50081">
    <property type="entry name" value="ZF_DAG_PE_2"/>
    <property type="match status" value="2"/>
</dbReference>
<evidence type="ECO:0000256" key="1">
    <source>
        <dbReference type="ARBA" id="ARBA00004236"/>
    </source>
</evidence>
<dbReference type="Ensembl" id="ENSATET00000022525.3">
    <property type="protein sequence ID" value="ENSATEP00000022160.2"/>
    <property type="gene ID" value="ENSATEG00000015272.3"/>
</dbReference>
<dbReference type="GO" id="GO:0005737">
    <property type="term" value="C:cytoplasm"/>
    <property type="evidence" value="ECO:0007669"/>
    <property type="project" value="UniProtKB-SubCell"/>
</dbReference>
<dbReference type="GO" id="GO:0004143">
    <property type="term" value="F:ATP-dependent diacylglycerol kinase activity"/>
    <property type="evidence" value="ECO:0007669"/>
    <property type="project" value="UniProtKB-EC"/>
</dbReference>
<feature type="domain" description="PH" evidence="23">
    <location>
        <begin position="71"/>
        <end position="164"/>
    </location>
</feature>
<dbReference type="Pfam" id="PF00609">
    <property type="entry name" value="DAGK_acc"/>
    <property type="match status" value="1"/>
</dbReference>
<dbReference type="GO" id="GO:0008270">
    <property type="term" value="F:zinc ion binding"/>
    <property type="evidence" value="ECO:0007669"/>
    <property type="project" value="UniProtKB-KW"/>
</dbReference>
<evidence type="ECO:0000256" key="8">
    <source>
        <dbReference type="ARBA" id="ARBA00022679"/>
    </source>
</evidence>
<dbReference type="CDD" id="cd20894">
    <property type="entry name" value="C1_DGKeta_rpt2"/>
    <property type="match status" value="1"/>
</dbReference>
<dbReference type="FunFam" id="2.60.200.40:FF:000001">
    <property type="entry name" value="Diacylglycerol kinase"/>
    <property type="match status" value="1"/>
</dbReference>
<reference evidence="26" key="3">
    <citation type="submission" date="2025-09" db="UniProtKB">
        <authorList>
            <consortium name="Ensembl"/>
        </authorList>
    </citation>
    <scope>IDENTIFICATION</scope>
</reference>
<dbReference type="FunFam" id="2.30.29.30:FF:000060">
    <property type="entry name" value="Diacylglycerol kinase"/>
    <property type="match status" value="1"/>
</dbReference>
<keyword evidence="16" id="KW-0443">Lipid metabolism</keyword>
<dbReference type="Pfam" id="PF00169">
    <property type="entry name" value="PH"/>
    <property type="match status" value="1"/>
</dbReference>
<evidence type="ECO:0000256" key="16">
    <source>
        <dbReference type="ARBA" id="ARBA00023098"/>
    </source>
</evidence>
<dbReference type="InterPro" id="IPR000756">
    <property type="entry name" value="Diacylglycerol_kin_accessory"/>
</dbReference>
<reference evidence="26" key="1">
    <citation type="submission" date="2021-04" db="EMBL/GenBank/DDBJ databases">
        <authorList>
            <consortium name="Wellcome Sanger Institute Data Sharing"/>
        </authorList>
    </citation>
    <scope>NUCLEOTIDE SEQUENCE [LARGE SCALE GENOMIC DNA]</scope>
</reference>
<keyword evidence="8 21" id="KW-0808">Transferase</keyword>
<name>A0A3Q1IP21_ANATE</name>
<evidence type="ECO:0000256" key="9">
    <source>
        <dbReference type="ARBA" id="ARBA00022723"/>
    </source>
</evidence>
<feature type="domain" description="Phorbol-ester/DAG-type" evidence="24">
    <location>
        <begin position="181"/>
        <end position="231"/>
    </location>
</feature>
<dbReference type="FunFam" id="3.30.60.20:FF:000029">
    <property type="entry name" value="Diacylglycerol kinase"/>
    <property type="match status" value="1"/>
</dbReference>
<dbReference type="PROSITE" id="PS50146">
    <property type="entry name" value="DAGK"/>
    <property type="match status" value="1"/>
</dbReference>
<dbReference type="CDD" id="cd13274">
    <property type="entry name" value="PH_DGK_type2"/>
    <property type="match status" value="1"/>
</dbReference>
<evidence type="ECO:0000256" key="14">
    <source>
        <dbReference type="ARBA" id="ARBA00022833"/>
    </source>
</evidence>
<evidence type="ECO:0000256" key="18">
    <source>
        <dbReference type="ARBA" id="ARBA00023371"/>
    </source>
</evidence>
<dbReference type="InterPro" id="IPR001849">
    <property type="entry name" value="PH_domain"/>
</dbReference>
<dbReference type="InterPro" id="IPR001206">
    <property type="entry name" value="Diacylglycerol_kinase_cat_dom"/>
</dbReference>
<evidence type="ECO:0000256" key="13">
    <source>
        <dbReference type="ARBA" id="ARBA00022777"/>
    </source>
</evidence>
<keyword evidence="11 21" id="KW-0547">Nucleotide-binding</keyword>
<comment type="catalytic activity">
    <reaction evidence="18">
        <text>1,2-di-(9Z-octadecenoyl)-sn-glycerol + ATP = 1,2-di-(9Z-octadecenoyl)-sn-glycero-3-phosphate + ADP + H(+)</text>
        <dbReference type="Rhea" id="RHEA:40327"/>
        <dbReference type="ChEBI" id="CHEBI:15378"/>
        <dbReference type="ChEBI" id="CHEBI:30616"/>
        <dbReference type="ChEBI" id="CHEBI:52333"/>
        <dbReference type="ChEBI" id="CHEBI:74546"/>
        <dbReference type="ChEBI" id="CHEBI:456216"/>
    </reaction>
    <physiologicalReaction direction="left-to-right" evidence="18">
        <dbReference type="Rhea" id="RHEA:40328"/>
    </physiologicalReaction>
</comment>
<dbReference type="InterPro" id="IPR011993">
    <property type="entry name" value="PH-like_dom_sf"/>
</dbReference>
<dbReference type="GO" id="GO:0046486">
    <property type="term" value="P:glycerolipid metabolic process"/>
    <property type="evidence" value="ECO:0007669"/>
    <property type="project" value="UniProtKB-UniPathway"/>
</dbReference>
<keyword evidence="12" id="KW-0863">Zinc-finger</keyword>
<keyword evidence="9" id="KW-0479">Metal-binding</keyword>
<comment type="catalytic activity">
    <reaction evidence="19">
        <text>a 1,2-diacyl-sn-glycerol + ATP = a 1,2-diacyl-sn-glycero-3-phosphate + ADP + H(+)</text>
        <dbReference type="Rhea" id="RHEA:10272"/>
        <dbReference type="ChEBI" id="CHEBI:15378"/>
        <dbReference type="ChEBI" id="CHEBI:17815"/>
        <dbReference type="ChEBI" id="CHEBI:30616"/>
        <dbReference type="ChEBI" id="CHEBI:58608"/>
        <dbReference type="ChEBI" id="CHEBI:456216"/>
        <dbReference type="EC" id="2.7.1.107"/>
    </reaction>
    <physiologicalReaction direction="left-to-right" evidence="19">
        <dbReference type="Rhea" id="RHEA:10273"/>
    </physiologicalReaction>
</comment>
<dbReference type="EC" id="2.7.1.107" evidence="21"/>
<dbReference type="GeneTree" id="ENSGT00940000158106"/>
<keyword evidence="6" id="KW-0963">Cytoplasm</keyword>
<feature type="compositionally biased region" description="Acidic residues" evidence="22">
    <location>
        <begin position="567"/>
        <end position="586"/>
    </location>
</feature>
<dbReference type="InterPro" id="IPR017438">
    <property type="entry name" value="ATP-NAD_kinase_N"/>
</dbReference>
<feature type="region of interest" description="Disordered" evidence="22">
    <location>
        <begin position="1"/>
        <end position="20"/>
    </location>
</feature>
<organism evidence="26 27">
    <name type="scientific">Anabas testudineus</name>
    <name type="common">Climbing perch</name>
    <name type="synonym">Anthias testudineus</name>
    <dbReference type="NCBI Taxonomy" id="64144"/>
    <lineage>
        <taxon>Eukaryota</taxon>
        <taxon>Metazoa</taxon>
        <taxon>Chordata</taxon>
        <taxon>Craniata</taxon>
        <taxon>Vertebrata</taxon>
        <taxon>Euteleostomi</taxon>
        <taxon>Actinopterygii</taxon>
        <taxon>Neopterygii</taxon>
        <taxon>Teleostei</taxon>
        <taxon>Neoteleostei</taxon>
        <taxon>Acanthomorphata</taxon>
        <taxon>Anabantaria</taxon>
        <taxon>Anabantiformes</taxon>
        <taxon>Anabantoidei</taxon>
        <taxon>Anabantidae</taxon>
        <taxon>Anabas</taxon>
    </lineage>
</organism>
<dbReference type="GO" id="GO:0007200">
    <property type="term" value="P:phospholipase C-activating G protein-coupled receptor signaling pathway"/>
    <property type="evidence" value="ECO:0007669"/>
    <property type="project" value="InterPro"/>
</dbReference>
<evidence type="ECO:0000256" key="4">
    <source>
        <dbReference type="ARBA" id="ARBA00009280"/>
    </source>
</evidence>
<keyword evidence="15 21" id="KW-0067">ATP-binding</keyword>
<protein>
    <recommendedName>
        <fullName evidence="21">Diacylglycerol kinase</fullName>
        <shortName evidence="21">DAG kinase</shortName>
        <ecNumber evidence="21">2.7.1.107</ecNumber>
    </recommendedName>
</protein>
<evidence type="ECO:0000259" key="25">
    <source>
        <dbReference type="PROSITE" id="PS50146"/>
    </source>
</evidence>
<feature type="domain" description="Phorbol-ester/DAG-type" evidence="24">
    <location>
        <begin position="253"/>
        <end position="304"/>
    </location>
</feature>
<dbReference type="SMART" id="SM00233">
    <property type="entry name" value="PH"/>
    <property type="match status" value="1"/>
</dbReference>
<evidence type="ECO:0000256" key="7">
    <source>
        <dbReference type="ARBA" id="ARBA00022553"/>
    </source>
</evidence>
<dbReference type="SMART" id="SM00045">
    <property type="entry name" value="DAGKa"/>
    <property type="match status" value="1"/>
</dbReference>
<dbReference type="InterPro" id="IPR054474">
    <property type="entry name" value="DGKD_4H"/>
</dbReference>
<dbReference type="SUPFAM" id="SSF111331">
    <property type="entry name" value="NAD kinase/diacylglycerol kinase-like"/>
    <property type="match status" value="1"/>
</dbReference>
<keyword evidence="7" id="KW-0597">Phosphoprotein</keyword>
<dbReference type="PROSITE" id="PS00479">
    <property type="entry name" value="ZF_DAG_PE_1"/>
    <property type="match status" value="1"/>
</dbReference>
<dbReference type="Pfam" id="PF00130">
    <property type="entry name" value="C1_1"/>
    <property type="match status" value="2"/>
</dbReference>
<dbReference type="PANTHER" id="PTHR11255:SF37">
    <property type="entry name" value="DIACYLGLYCEROL KINASE ETA"/>
    <property type="match status" value="1"/>
</dbReference>
<dbReference type="FunFam" id="3.40.50.10330:FF:000001">
    <property type="entry name" value="Diacylglycerol kinase"/>
    <property type="match status" value="1"/>
</dbReference>
<dbReference type="CDD" id="cd20848">
    <property type="entry name" value="C1_DGKeta_rpt1"/>
    <property type="match status" value="1"/>
</dbReference>
<dbReference type="SMART" id="SM00046">
    <property type="entry name" value="DAGKc"/>
    <property type="match status" value="1"/>
</dbReference>
<dbReference type="GO" id="GO:0005524">
    <property type="term" value="F:ATP binding"/>
    <property type="evidence" value="ECO:0007669"/>
    <property type="project" value="UniProtKB-KW"/>
</dbReference>
<dbReference type="Gene3D" id="2.30.29.30">
    <property type="entry name" value="Pleckstrin-homology domain (PH domain)/Phosphotyrosine-binding domain (PTB)"/>
    <property type="match status" value="1"/>
</dbReference>
<dbReference type="AlphaFoldDB" id="A0A3Q1IP21"/>
<reference evidence="26" key="2">
    <citation type="submission" date="2025-08" db="UniProtKB">
        <authorList>
            <consortium name="Ensembl"/>
        </authorList>
    </citation>
    <scope>IDENTIFICATION</scope>
</reference>
<evidence type="ECO:0000256" key="21">
    <source>
        <dbReference type="RuleBase" id="RU361128"/>
    </source>
</evidence>
<dbReference type="SMART" id="SM00109">
    <property type="entry name" value="C1"/>
    <property type="match status" value="2"/>
</dbReference>
<evidence type="ECO:0000256" key="15">
    <source>
        <dbReference type="ARBA" id="ARBA00022840"/>
    </source>
</evidence>
<feature type="compositionally biased region" description="Basic and acidic residues" evidence="22">
    <location>
        <begin position="633"/>
        <end position="654"/>
    </location>
</feature>